<name>A0A286UR87_9AGAM</name>
<dbReference type="GO" id="GO:0016592">
    <property type="term" value="C:mediator complex"/>
    <property type="evidence" value="ECO:0007669"/>
    <property type="project" value="InterPro"/>
</dbReference>
<dbReference type="GO" id="GO:0003712">
    <property type="term" value="F:transcription coregulator activity"/>
    <property type="evidence" value="ECO:0007669"/>
    <property type="project" value="InterPro"/>
</dbReference>
<organism evidence="5 6">
    <name type="scientific">Pyrrhoderma noxium</name>
    <dbReference type="NCBI Taxonomy" id="2282107"/>
    <lineage>
        <taxon>Eukaryota</taxon>
        <taxon>Fungi</taxon>
        <taxon>Dikarya</taxon>
        <taxon>Basidiomycota</taxon>
        <taxon>Agaricomycotina</taxon>
        <taxon>Agaricomycetes</taxon>
        <taxon>Hymenochaetales</taxon>
        <taxon>Hymenochaetaceae</taxon>
        <taxon>Pyrrhoderma</taxon>
    </lineage>
</organism>
<reference evidence="5 6" key="1">
    <citation type="journal article" date="2017" name="Mol. Ecol.">
        <title>Comparative and population genomic landscape of Phellinus noxius: A hypervariable fungus causing root rot in trees.</title>
        <authorList>
            <person name="Chung C.L."/>
            <person name="Lee T.J."/>
            <person name="Akiba M."/>
            <person name="Lee H.H."/>
            <person name="Kuo T.H."/>
            <person name="Liu D."/>
            <person name="Ke H.M."/>
            <person name="Yokoi T."/>
            <person name="Roa M.B."/>
            <person name="Lu M.J."/>
            <person name="Chang Y.Y."/>
            <person name="Ann P.J."/>
            <person name="Tsai J.N."/>
            <person name="Chen C.Y."/>
            <person name="Tzean S.S."/>
            <person name="Ota Y."/>
            <person name="Hattori T."/>
            <person name="Sahashi N."/>
            <person name="Liou R.F."/>
            <person name="Kikuchi T."/>
            <person name="Tsai I.J."/>
        </authorList>
    </citation>
    <scope>NUCLEOTIDE SEQUENCE [LARGE SCALE GENOMIC DNA]</scope>
    <source>
        <strain evidence="5 6">FFPRI411160</strain>
    </source>
</reference>
<evidence type="ECO:0000256" key="1">
    <source>
        <dbReference type="ARBA" id="ARBA00004123"/>
    </source>
</evidence>
<comment type="similarity">
    <text evidence="2 4">Belongs to the Mediator complex subunit 11 family.</text>
</comment>
<evidence type="ECO:0000313" key="5">
    <source>
        <dbReference type="EMBL" id="PAV22101.1"/>
    </source>
</evidence>
<dbReference type="OrthoDB" id="3358442at2759"/>
<comment type="caution">
    <text evidence="5">The sequence shown here is derived from an EMBL/GenBank/DDBJ whole genome shotgun (WGS) entry which is preliminary data.</text>
</comment>
<evidence type="ECO:0000256" key="3">
    <source>
        <dbReference type="ARBA" id="ARBA00023242"/>
    </source>
</evidence>
<keyword evidence="3 4" id="KW-0539">Nucleus</keyword>
<keyword evidence="4" id="KW-0804">Transcription</keyword>
<comment type="subcellular location">
    <subcellularLocation>
        <location evidence="1 4">Nucleus</location>
    </subcellularLocation>
</comment>
<comment type="subunit">
    <text evidence="4">Component of the Mediator complex.</text>
</comment>
<comment type="function">
    <text evidence="4">Component of the Mediator complex, a coactivator involved in the regulated transcription of nearly all RNA polymerase II-dependent genes. Mediator functions as a bridge to convey information from gene-specific regulatory proteins to the basal RNA polymerase II transcription machinery. Mediator is recruited to promoters by direct interactions with regulatory proteins and serves as a scaffold for the assembly of a functional pre-initiation complex with RNA polymerase II and the general transcription factors.</text>
</comment>
<proteinExistence type="inferred from homology"/>
<gene>
    <name evidence="4" type="primary">MED11</name>
    <name evidence="5" type="ORF">PNOK_0205800</name>
</gene>
<protein>
    <recommendedName>
        <fullName evidence="4">Mediator of RNA polymerase II transcription subunit 11</fullName>
    </recommendedName>
    <alternativeName>
        <fullName evidence="4">Mediator complex subunit 11</fullName>
    </alternativeName>
</protein>
<keyword evidence="6" id="KW-1185">Reference proteome</keyword>
<keyword evidence="4" id="KW-0010">Activator</keyword>
<evidence type="ECO:0000256" key="2">
    <source>
        <dbReference type="ARBA" id="ARBA00008186"/>
    </source>
</evidence>
<dbReference type="Pfam" id="PF10280">
    <property type="entry name" value="Med11"/>
    <property type="match status" value="1"/>
</dbReference>
<dbReference type="Proteomes" id="UP000217199">
    <property type="component" value="Unassembled WGS sequence"/>
</dbReference>
<dbReference type="GO" id="GO:0006357">
    <property type="term" value="P:regulation of transcription by RNA polymerase II"/>
    <property type="evidence" value="ECO:0007669"/>
    <property type="project" value="InterPro"/>
</dbReference>
<dbReference type="AlphaFoldDB" id="A0A286UR87"/>
<dbReference type="Gene3D" id="1.10.287.3490">
    <property type="match status" value="1"/>
</dbReference>
<dbReference type="STRING" id="2282107.A0A286UR87"/>
<dbReference type="InterPro" id="IPR019404">
    <property type="entry name" value="Mediator_Med11"/>
</dbReference>
<accession>A0A286UR87</accession>
<keyword evidence="4" id="KW-0805">Transcription regulation</keyword>
<evidence type="ECO:0000313" key="6">
    <source>
        <dbReference type="Proteomes" id="UP000217199"/>
    </source>
</evidence>
<sequence length="159" mass="18158">MNYEQITGEGQPMEEDENVDPIWTSSRTARQIYALTMVEKDISKLLALAASSVSLLTLPQTDPPESTLPQGEERSEQFVVEVTEYFNKLDSISQNMRWVLAQIAKARIAPSAIEAPPPSFIPQPMGRRWFKEFIPIPKFYERLKVVNYMCITIIHPLTD</sequence>
<dbReference type="InParanoid" id="A0A286UR87"/>
<evidence type="ECO:0000256" key="4">
    <source>
        <dbReference type="RuleBase" id="RU364147"/>
    </source>
</evidence>
<dbReference type="EMBL" id="NBII01000002">
    <property type="protein sequence ID" value="PAV22101.1"/>
    <property type="molecule type" value="Genomic_DNA"/>
</dbReference>